<protein>
    <submittedName>
        <fullName evidence="3">Cytochrome P450, family 706, subfamily A, polypeptide 6</fullName>
    </submittedName>
</protein>
<evidence type="ECO:0000313" key="3">
    <source>
        <dbReference type="EMBL" id="GMJ00379.1"/>
    </source>
</evidence>
<dbReference type="FunFam" id="1.10.630.10:FF:000207">
    <property type="entry name" value="Putative cytochrome P450 superfamily protein"/>
    <property type="match status" value="1"/>
</dbReference>
<evidence type="ECO:0000256" key="1">
    <source>
        <dbReference type="PIRSR" id="PIRSR602401-1"/>
    </source>
</evidence>
<sequence length="502" mass="56117">MALFFALVGAFAIFWFTWLYLKSKGNPPSPPGPRGLPLVGSLPFLRPDLHSYFAELAGTYGPVVKLQLGSKLGILVTSPSAARQVLKDQDIVFANRDVPMTAMVLTGGRDIAWNPYGPEWRMLRKVCVIKMLSNATLDKAYELRRREVRQTVDYLYSKAGSPVNVGEQMFLTILNVLTSMLWGGTVDGEARASLGAEFRQVISETTELLGMPNISDFFPALAPLDLQGAVKRMKKPMDKLNGIIENIIDQRLKKERESGSSSDPEFKDFVQFLLQLKDDQDSNTPLTMEQIKALLLDMVVGGSDTSSNSIEFLMAEIINKPEVLRKAQQELDEVIGKDNLVEESHIHKFSYLSAAMKESLRLHPALPLLIPHCPSESSTVGGYAIPKGSRVFVNAWAIQRDPSIWENPLEFNPDRFLNRQWDFSGNDFNYFPFGSGRRICAGIAMAERMVLYSVATLLHSFDWKVPEGNKLDLSEKFGIVLKLENPLVAIPTPRLSDPTLYE</sequence>
<keyword evidence="2" id="KW-0560">Oxidoreductase</keyword>
<keyword evidence="1 2" id="KW-0349">Heme</keyword>
<comment type="similarity">
    <text evidence="2">Belongs to the cytochrome P450 family.</text>
</comment>
<dbReference type="InterPro" id="IPR036396">
    <property type="entry name" value="Cyt_P450_sf"/>
</dbReference>
<evidence type="ECO:0000313" key="4">
    <source>
        <dbReference type="Proteomes" id="UP001165190"/>
    </source>
</evidence>
<feature type="binding site" description="axial binding residue" evidence="1">
    <location>
        <position position="440"/>
    </location>
    <ligand>
        <name>heme</name>
        <dbReference type="ChEBI" id="CHEBI:30413"/>
    </ligand>
    <ligandPart>
        <name>Fe</name>
        <dbReference type="ChEBI" id="CHEBI:18248"/>
    </ligandPart>
</feature>
<organism evidence="3 4">
    <name type="scientific">Hibiscus trionum</name>
    <name type="common">Flower of an hour</name>
    <dbReference type="NCBI Taxonomy" id="183268"/>
    <lineage>
        <taxon>Eukaryota</taxon>
        <taxon>Viridiplantae</taxon>
        <taxon>Streptophyta</taxon>
        <taxon>Embryophyta</taxon>
        <taxon>Tracheophyta</taxon>
        <taxon>Spermatophyta</taxon>
        <taxon>Magnoliopsida</taxon>
        <taxon>eudicotyledons</taxon>
        <taxon>Gunneridae</taxon>
        <taxon>Pentapetalae</taxon>
        <taxon>rosids</taxon>
        <taxon>malvids</taxon>
        <taxon>Malvales</taxon>
        <taxon>Malvaceae</taxon>
        <taxon>Malvoideae</taxon>
        <taxon>Hibiscus</taxon>
    </lineage>
</organism>
<dbReference type="EMBL" id="BSYR01000035">
    <property type="protein sequence ID" value="GMJ00379.1"/>
    <property type="molecule type" value="Genomic_DNA"/>
</dbReference>
<dbReference type="AlphaFoldDB" id="A0A9W7ISA7"/>
<dbReference type="InterPro" id="IPR017972">
    <property type="entry name" value="Cyt_P450_CS"/>
</dbReference>
<dbReference type="PROSITE" id="PS00086">
    <property type="entry name" value="CYTOCHROME_P450"/>
    <property type="match status" value="1"/>
</dbReference>
<proteinExistence type="inferred from homology"/>
<dbReference type="Pfam" id="PF00067">
    <property type="entry name" value="p450"/>
    <property type="match status" value="1"/>
</dbReference>
<dbReference type="PRINTS" id="PR00463">
    <property type="entry name" value="EP450I"/>
</dbReference>
<dbReference type="PANTHER" id="PTHR47951:SF3">
    <property type="entry name" value="CYTOCHROME P450, FAMILY 706, SUBFAMILY A, POLYPEPTIDE 4"/>
    <property type="match status" value="1"/>
</dbReference>
<keyword evidence="1 2" id="KW-0479">Metal-binding</keyword>
<keyword evidence="2" id="KW-0503">Monooxygenase</keyword>
<dbReference type="GO" id="GO:0005506">
    <property type="term" value="F:iron ion binding"/>
    <property type="evidence" value="ECO:0007669"/>
    <property type="project" value="InterPro"/>
</dbReference>
<dbReference type="Gene3D" id="1.10.630.10">
    <property type="entry name" value="Cytochrome P450"/>
    <property type="match status" value="1"/>
</dbReference>
<comment type="caution">
    <text evidence="3">The sequence shown here is derived from an EMBL/GenBank/DDBJ whole genome shotgun (WGS) entry which is preliminary data.</text>
</comment>
<dbReference type="GO" id="GO:0020037">
    <property type="term" value="F:heme binding"/>
    <property type="evidence" value="ECO:0007669"/>
    <property type="project" value="InterPro"/>
</dbReference>
<dbReference type="SUPFAM" id="SSF48264">
    <property type="entry name" value="Cytochrome P450"/>
    <property type="match status" value="1"/>
</dbReference>
<dbReference type="InterPro" id="IPR002401">
    <property type="entry name" value="Cyt_P450_E_grp-I"/>
</dbReference>
<name>A0A9W7ISA7_HIBTR</name>
<dbReference type="Proteomes" id="UP001165190">
    <property type="component" value="Unassembled WGS sequence"/>
</dbReference>
<comment type="cofactor">
    <cofactor evidence="1">
        <name>heme</name>
        <dbReference type="ChEBI" id="CHEBI:30413"/>
    </cofactor>
</comment>
<keyword evidence="4" id="KW-1185">Reference proteome</keyword>
<evidence type="ECO:0000256" key="2">
    <source>
        <dbReference type="RuleBase" id="RU000461"/>
    </source>
</evidence>
<dbReference type="PANTHER" id="PTHR47951">
    <property type="entry name" value="OS08G0547900 PROTEIN"/>
    <property type="match status" value="1"/>
</dbReference>
<dbReference type="GO" id="GO:0016705">
    <property type="term" value="F:oxidoreductase activity, acting on paired donors, with incorporation or reduction of molecular oxygen"/>
    <property type="evidence" value="ECO:0007669"/>
    <property type="project" value="InterPro"/>
</dbReference>
<dbReference type="OrthoDB" id="2789670at2759"/>
<dbReference type="GO" id="GO:0004497">
    <property type="term" value="F:monooxygenase activity"/>
    <property type="evidence" value="ECO:0007669"/>
    <property type="project" value="UniProtKB-KW"/>
</dbReference>
<dbReference type="PRINTS" id="PR00385">
    <property type="entry name" value="P450"/>
</dbReference>
<gene>
    <name evidence="3" type="ORF">HRI_003707100</name>
</gene>
<accession>A0A9W7ISA7</accession>
<keyword evidence="1 2" id="KW-0408">Iron</keyword>
<reference evidence="3" key="1">
    <citation type="submission" date="2023-05" db="EMBL/GenBank/DDBJ databases">
        <title>Genome and transcriptome analyses reveal genes involved in the formation of fine ridges on petal epidermal cells in Hibiscus trionum.</title>
        <authorList>
            <person name="Koshimizu S."/>
            <person name="Masuda S."/>
            <person name="Ishii T."/>
            <person name="Shirasu K."/>
            <person name="Hoshino A."/>
            <person name="Arita M."/>
        </authorList>
    </citation>
    <scope>NUCLEOTIDE SEQUENCE</scope>
    <source>
        <strain evidence="3">Hamamatsu line</strain>
    </source>
</reference>
<dbReference type="CDD" id="cd11073">
    <property type="entry name" value="CYP76-like"/>
    <property type="match status" value="1"/>
</dbReference>
<dbReference type="InterPro" id="IPR001128">
    <property type="entry name" value="Cyt_P450"/>
</dbReference>